<gene>
    <name evidence="3" type="ORF">CgunFtcFv8_000415</name>
</gene>
<dbReference type="PRINTS" id="PR00050">
    <property type="entry name" value="COLDSHOCK"/>
</dbReference>
<dbReference type="InterPro" id="IPR019844">
    <property type="entry name" value="CSD_CS"/>
</dbReference>
<dbReference type="PROSITE" id="PS00352">
    <property type="entry name" value="CSD_1"/>
    <property type="match status" value="1"/>
</dbReference>
<feature type="compositionally biased region" description="Low complexity" evidence="1">
    <location>
        <begin position="1"/>
        <end position="28"/>
    </location>
</feature>
<sequence>MSSEAETQQPPDAAADAESPSSPAAEASAVDKKVIATKVLGTVKWFNVRNGYGFINRDDTKEDVFVHQTAIKKNNPRKYLRSVGDGETVEFDVVEGEKGAEAANVTGPEGSAVQGSKVTERVSQATEVVKKAAEMGERAPLKENPSHSSADPLIPADGATLHTLEARATRAREVLIKANNQRGRATTEASNQGLHPAPDRHRKARRTRKIREAKVVKTNSPASVAIAATSTIAADVHRLATNPAQKTRRPRQEVTHLQRKRPLPRPSRVGLSRKQLAHRHLPSFTIVRFFCQQEETSNKI</sequence>
<feature type="compositionally biased region" description="Polar residues" evidence="1">
    <location>
        <begin position="181"/>
        <end position="193"/>
    </location>
</feature>
<proteinExistence type="predicted"/>
<feature type="region of interest" description="Disordered" evidence="1">
    <location>
        <begin position="100"/>
        <end position="119"/>
    </location>
</feature>
<dbReference type="InterPro" id="IPR011129">
    <property type="entry name" value="CSD"/>
</dbReference>
<name>A0AAN8DNT9_CHAGU</name>
<evidence type="ECO:0000256" key="1">
    <source>
        <dbReference type="SAM" id="MobiDB-lite"/>
    </source>
</evidence>
<comment type="caution">
    <text evidence="3">The sequence shown here is derived from an EMBL/GenBank/DDBJ whole genome shotgun (WGS) entry which is preliminary data.</text>
</comment>
<feature type="region of interest" description="Disordered" evidence="1">
    <location>
        <begin position="1"/>
        <end position="30"/>
    </location>
</feature>
<keyword evidence="4" id="KW-1185">Reference proteome</keyword>
<evidence type="ECO:0000313" key="3">
    <source>
        <dbReference type="EMBL" id="KAK5923445.1"/>
    </source>
</evidence>
<dbReference type="SUPFAM" id="SSF50249">
    <property type="entry name" value="Nucleic acid-binding proteins"/>
    <property type="match status" value="1"/>
</dbReference>
<dbReference type="Pfam" id="PF00313">
    <property type="entry name" value="CSD"/>
    <property type="match status" value="1"/>
</dbReference>
<dbReference type="EMBL" id="JAURVH010001521">
    <property type="protein sequence ID" value="KAK5923445.1"/>
    <property type="molecule type" value="Genomic_DNA"/>
</dbReference>
<reference evidence="3 4" key="1">
    <citation type="journal article" date="2023" name="Mol. Biol. Evol.">
        <title>Genomics of Secondarily Temperate Adaptation in the Only Non-Antarctic Icefish.</title>
        <authorList>
            <person name="Rivera-Colon A.G."/>
            <person name="Rayamajhi N."/>
            <person name="Minhas B.F."/>
            <person name="Madrigal G."/>
            <person name="Bilyk K.T."/>
            <person name="Yoon V."/>
            <person name="Hune M."/>
            <person name="Gregory S."/>
            <person name="Cheng C.H.C."/>
            <person name="Catchen J.M."/>
        </authorList>
    </citation>
    <scope>NUCLEOTIDE SEQUENCE [LARGE SCALE GENOMIC DNA]</scope>
    <source>
        <tissue evidence="3">White muscle</tissue>
    </source>
</reference>
<accession>A0AAN8DNT9</accession>
<protein>
    <recommendedName>
        <fullName evidence="2">CSD domain-containing protein</fullName>
    </recommendedName>
</protein>
<evidence type="ECO:0000313" key="4">
    <source>
        <dbReference type="Proteomes" id="UP001331515"/>
    </source>
</evidence>
<dbReference type="PANTHER" id="PTHR11544">
    <property type="entry name" value="COLD SHOCK DOMAIN CONTAINING PROTEINS"/>
    <property type="match status" value="1"/>
</dbReference>
<dbReference type="CDD" id="cd04458">
    <property type="entry name" value="CSP_CDS"/>
    <property type="match status" value="1"/>
</dbReference>
<dbReference type="InterPro" id="IPR002059">
    <property type="entry name" value="CSP_DNA-bd"/>
</dbReference>
<dbReference type="Gene3D" id="2.40.50.140">
    <property type="entry name" value="Nucleic acid-binding proteins"/>
    <property type="match status" value="1"/>
</dbReference>
<dbReference type="AlphaFoldDB" id="A0AAN8DNT9"/>
<evidence type="ECO:0000259" key="2">
    <source>
        <dbReference type="PROSITE" id="PS51857"/>
    </source>
</evidence>
<feature type="domain" description="CSD" evidence="2">
    <location>
        <begin position="38"/>
        <end position="107"/>
    </location>
</feature>
<feature type="region of interest" description="Disordered" evidence="1">
    <location>
        <begin position="240"/>
        <end position="272"/>
    </location>
</feature>
<dbReference type="Proteomes" id="UP001331515">
    <property type="component" value="Unassembled WGS sequence"/>
</dbReference>
<dbReference type="GO" id="GO:0003676">
    <property type="term" value="F:nucleic acid binding"/>
    <property type="evidence" value="ECO:0007669"/>
    <property type="project" value="InterPro"/>
</dbReference>
<feature type="region of interest" description="Disordered" evidence="1">
    <location>
        <begin position="181"/>
        <end position="207"/>
    </location>
</feature>
<dbReference type="SMART" id="SM00357">
    <property type="entry name" value="CSP"/>
    <property type="match status" value="1"/>
</dbReference>
<dbReference type="InterPro" id="IPR050181">
    <property type="entry name" value="Cold_shock_domain"/>
</dbReference>
<organism evidence="3 4">
    <name type="scientific">Champsocephalus gunnari</name>
    <name type="common">Mackerel icefish</name>
    <dbReference type="NCBI Taxonomy" id="52237"/>
    <lineage>
        <taxon>Eukaryota</taxon>
        <taxon>Metazoa</taxon>
        <taxon>Chordata</taxon>
        <taxon>Craniata</taxon>
        <taxon>Vertebrata</taxon>
        <taxon>Euteleostomi</taxon>
        <taxon>Actinopterygii</taxon>
        <taxon>Neopterygii</taxon>
        <taxon>Teleostei</taxon>
        <taxon>Neoteleostei</taxon>
        <taxon>Acanthomorphata</taxon>
        <taxon>Eupercaria</taxon>
        <taxon>Perciformes</taxon>
        <taxon>Notothenioidei</taxon>
        <taxon>Channichthyidae</taxon>
        <taxon>Champsocephalus</taxon>
    </lineage>
</organism>
<dbReference type="InterPro" id="IPR012340">
    <property type="entry name" value="NA-bd_OB-fold"/>
</dbReference>
<dbReference type="FunFam" id="2.40.50.140:FF:000054">
    <property type="entry name" value="Nuclease-sensitive element-binding protein 1"/>
    <property type="match status" value="1"/>
</dbReference>
<dbReference type="PROSITE" id="PS51857">
    <property type="entry name" value="CSD_2"/>
    <property type="match status" value="1"/>
</dbReference>